<organism evidence="1 2">
    <name type="scientific">Paxillus rubicundulus Ve08.2h10</name>
    <dbReference type="NCBI Taxonomy" id="930991"/>
    <lineage>
        <taxon>Eukaryota</taxon>
        <taxon>Fungi</taxon>
        <taxon>Dikarya</taxon>
        <taxon>Basidiomycota</taxon>
        <taxon>Agaricomycotina</taxon>
        <taxon>Agaricomycetes</taxon>
        <taxon>Agaricomycetidae</taxon>
        <taxon>Boletales</taxon>
        <taxon>Paxilineae</taxon>
        <taxon>Paxillaceae</taxon>
        <taxon>Paxillus</taxon>
    </lineage>
</organism>
<dbReference type="AlphaFoldDB" id="A0A0D0BZI8"/>
<dbReference type="Proteomes" id="UP000054538">
    <property type="component" value="Unassembled WGS sequence"/>
</dbReference>
<name>A0A0D0BZI8_9AGAM</name>
<evidence type="ECO:0000313" key="2">
    <source>
        <dbReference type="Proteomes" id="UP000054538"/>
    </source>
</evidence>
<feature type="non-terminal residue" evidence="1">
    <location>
        <position position="1"/>
    </location>
</feature>
<proteinExistence type="predicted"/>
<evidence type="ECO:0000313" key="1">
    <source>
        <dbReference type="EMBL" id="KIK76467.1"/>
    </source>
</evidence>
<accession>A0A0D0BZI8</accession>
<reference evidence="1 2" key="1">
    <citation type="submission" date="2014-04" db="EMBL/GenBank/DDBJ databases">
        <authorList>
            <consortium name="DOE Joint Genome Institute"/>
            <person name="Kuo A."/>
            <person name="Kohler A."/>
            <person name="Jargeat P."/>
            <person name="Nagy L.G."/>
            <person name="Floudas D."/>
            <person name="Copeland A."/>
            <person name="Barry K.W."/>
            <person name="Cichocki N."/>
            <person name="Veneault-Fourrey C."/>
            <person name="LaButti K."/>
            <person name="Lindquist E.A."/>
            <person name="Lipzen A."/>
            <person name="Lundell T."/>
            <person name="Morin E."/>
            <person name="Murat C."/>
            <person name="Sun H."/>
            <person name="Tunlid A."/>
            <person name="Henrissat B."/>
            <person name="Grigoriev I.V."/>
            <person name="Hibbett D.S."/>
            <person name="Martin F."/>
            <person name="Nordberg H.P."/>
            <person name="Cantor M.N."/>
            <person name="Hua S.X."/>
        </authorList>
    </citation>
    <scope>NUCLEOTIDE SEQUENCE [LARGE SCALE GENOMIC DNA]</scope>
    <source>
        <strain evidence="1 2">Ve08.2h10</strain>
    </source>
</reference>
<keyword evidence="2" id="KW-1185">Reference proteome</keyword>
<dbReference type="OrthoDB" id="10288507at2759"/>
<reference evidence="2" key="2">
    <citation type="submission" date="2015-01" db="EMBL/GenBank/DDBJ databases">
        <title>Evolutionary Origins and Diversification of the Mycorrhizal Mutualists.</title>
        <authorList>
            <consortium name="DOE Joint Genome Institute"/>
            <consortium name="Mycorrhizal Genomics Consortium"/>
            <person name="Kohler A."/>
            <person name="Kuo A."/>
            <person name="Nagy L.G."/>
            <person name="Floudas D."/>
            <person name="Copeland A."/>
            <person name="Barry K.W."/>
            <person name="Cichocki N."/>
            <person name="Veneault-Fourrey C."/>
            <person name="LaButti K."/>
            <person name="Lindquist E.A."/>
            <person name="Lipzen A."/>
            <person name="Lundell T."/>
            <person name="Morin E."/>
            <person name="Murat C."/>
            <person name="Riley R."/>
            <person name="Ohm R."/>
            <person name="Sun H."/>
            <person name="Tunlid A."/>
            <person name="Henrissat B."/>
            <person name="Grigoriev I.V."/>
            <person name="Hibbett D.S."/>
            <person name="Martin F."/>
        </authorList>
    </citation>
    <scope>NUCLEOTIDE SEQUENCE [LARGE SCALE GENOMIC DNA]</scope>
    <source>
        <strain evidence="2">Ve08.2h10</strain>
    </source>
</reference>
<dbReference type="EMBL" id="KN827468">
    <property type="protein sequence ID" value="KIK76467.1"/>
    <property type="molecule type" value="Genomic_DNA"/>
</dbReference>
<dbReference type="HOGENOM" id="CLU_2518707_0_0_1"/>
<dbReference type="InParanoid" id="A0A0D0BZI8"/>
<sequence length="85" mass="9275">FQTAAGQPLIHTGPTCDGFRTISIAIRSKLGPGDFIAVEIPTAYPRHPGWKIYRAIPSILVAMPLVTAEMENSGRVNLQDDEQNL</sequence>
<protein>
    <submittedName>
        <fullName evidence="1">Uncharacterized protein</fullName>
    </submittedName>
</protein>
<gene>
    <name evidence="1" type="ORF">PAXRUDRAFT_169840</name>
</gene>